<dbReference type="GO" id="GO:0005737">
    <property type="term" value="C:cytoplasm"/>
    <property type="evidence" value="ECO:0007669"/>
    <property type="project" value="TreeGrafter"/>
</dbReference>
<dbReference type="SMART" id="SM00364">
    <property type="entry name" value="LRR_BAC"/>
    <property type="match status" value="3"/>
</dbReference>
<dbReference type="InterPro" id="IPR007122">
    <property type="entry name" value="Villin/Gelsolin"/>
</dbReference>
<dbReference type="STRING" id="45882.A0A0V1CRZ8"/>
<dbReference type="Proteomes" id="UP000054653">
    <property type="component" value="Unassembled WGS sequence"/>
</dbReference>
<dbReference type="CDD" id="cd11292">
    <property type="entry name" value="gelsolin_S3_like"/>
    <property type="match status" value="1"/>
</dbReference>
<dbReference type="GO" id="GO:0051014">
    <property type="term" value="P:actin filament severing"/>
    <property type="evidence" value="ECO:0007669"/>
    <property type="project" value="TreeGrafter"/>
</dbReference>
<dbReference type="InterPro" id="IPR029006">
    <property type="entry name" value="ADF-H/Gelsolin-like_dom_sf"/>
</dbReference>
<dbReference type="GO" id="GO:0005634">
    <property type="term" value="C:nucleus"/>
    <property type="evidence" value="ECO:0007669"/>
    <property type="project" value="TreeGrafter"/>
</dbReference>
<dbReference type="Gene3D" id="3.80.10.10">
    <property type="entry name" value="Ribonuclease Inhibitor"/>
    <property type="match status" value="3"/>
</dbReference>
<evidence type="ECO:0000313" key="5">
    <source>
        <dbReference type="Proteomes" id="UP000054653"/>
    </source>
</evidence>
<dbReference type="Pfam" id="PF00626">
    <property type="entry name" value="Gelsolin"/>
    <property type="match status" value="3"/>
</dbReference>
<keyword evidence="5" id="KW-1185">Reference proteome</keyword>
<keyword evidence="2" id="KW-0677">Repeat</keyword>
<dbReference type="PROSITE" id="PS51450">
    <property type="entry name" value="LRR"/>
    <property type="match status" value="2"/>
</dbReference>
<reference evidence="4 5" key="1">
    <citation type="submission" date="2015-01" db="EMBL/GenBank/DDBJ databases">
        <title>Evolution of Trichinella species and genotypes.</title>
        <authorList>
            <person name="Korhonen P.K."/>
            <person name="Edoardo P."/>
            <person name="Giuseppe L.R."/>
            <person name="Gasser R.B."/>
        </authorList>
    </citation>
    <scope>NUCLEOTIDE SEQUENCE [LARGE SCALE GENOMIC DNA]</scope>
    <source>
        <strain evidence="4">ISS120</strain>
    </source>
</reference>
<dbReference type="GO" id="GO:0005546">
    <property type="term" value="F:phosphatidylinositol-4,5-bisphosphate binding"/>
    <property type="evidence" value="ECO:0007669"/>
    <property type="project" value="TreeGrafter"/>
</dbReference>
<dbReference type="CDD" id="cd11290">
    <property type="entry name" value="gelsolin_S1_like"/>
    <property type="match status" value="1"/>
</dbReference>
<dbReference type="OrthoDB" id="20529at2759"/>
<name>A0A0V1CRZ8_TRIBR</name>
<dbReference type="PANTHER" id="PTHR11977:SF51">
    <property type="entry name" value="PROTEIN FLIGHTLESS-1 HOMOLOG"/>
    <property type="match status" value="1"/>
</dbReference>
<dbReference type="GO" id="GO:0015629">
    <property type="term" value="C:actin cytoskeleton"/>
    <property type="evidence" value="ECO:0007669"/>
    <property type="project" value="TreeGrafter"/>
</dbReference>
<dbReference type="OMA" id="CFHGWSA"/>
<accession>A0A0V1CRZ8</accession>
<evidence type="ECO:0000256" key="1">
    <source>
        <dbReference type="ARBA" id="ARBA00022614"/>
    </source>
</evidence>
<dbReference type="PANTHER" id="PTHR11977">
    <property type="entry name" value="VILLIN"/>
    <property type="match status" value="1"/>
</dbReference>
<dbReference type="CDD" id="cd11291">
    <property type="entry name" value="gelsolin_S6_like"/>
    <property type="match status" value="1"/>
</dbReference>
<evidence type="ECO:0000313" key="4">
    <source>
        <dbReference type="EMBL" id="KRY51965.1"/>
    </source>
</evidence>
<gene>
    <name evidence="4" type="primary">FLII</name>
    <name evidence="4" type="ORF">T03_12834</name>
</gene>
<dbReference type="FunFam" id="3.80.10.10:FF:000050">
    <property type="entry name" value="FLII, actin remodeling protein"/>
    <property type="match status" value="1"/>
</dbReference>
<dbReference type="SMART" id="SM00262">
    <property type="entry name" value="GEL"/>
    <property type="match status" value="6"/>
</dbReference>
<dbReference type="InterPro" id="IPR007123">
    <property type="entry name" value="Gelsolin-like_dom"/>
</dbReference>
<dbReference type="SMART" id="SM00369">
    <property type="entry name" value="LRR_TYP"/>
    <property type="match status" value="10"/>
</dbReference>
<dbReference type="InterPro" id="IPR001611">
    <property type="entry name" value="Leu-rich_rpt"/>
</dbReference>
<organism evidence="4 5">
    <name type="scientific">Trichinella britovi</name>
    <name type="common">Parasitic roundworm</name>
    <dbReference type="NCBI Taxonomy" id="45882"/>
    <lineage>
        <taxon>Eukaryota</taxon>
        <taxon>Metazoa</taxon>
        <taxon>Ecdysozoa</taxon>
        <taxon>Nematoda</taxon>
        <taxon>Enoplea</taxon>
        <taxon>Dorylaimia</taxon>
        <taxon>Trichinellida</taxon>
        <taxon>Trichinellidae</taxon>
        <taxon>Trichinella</taxon>
    </lineage>
</organism>
<comment type="caution">
    <text evidence="4">The sequence shown here is derived from an EMBL/GenBank/DDBJ whole genome shotgun (WGS) entry which is preliminary data.</text>
</comment>
<keyword evidence="1" id="KW-0433">Leucine-rich repeat</keyword>
<feature type="domain" description="Gelsolin-like" evidence="3">
    <location>
        <begin position="520"/>
        <end position="595"/>
    </location>
</feature>
<sequence length="1317" mass="150766">MAGTGVLPFVRGIDLSGNDFSGGLFPKCVREMAVLRWLKLNHTNLDKLPEELSSLKNLEHLQMTHNALSSVHGELSDLPCLRSVVVRNNQIKTSGIPTDIFDMQDLNIIDFNRNALKETPPNLDHATGAIVLNLSHNNLESIPNQLLVHMCDLLFLDLSGNKLTMLPPQIRRLTNLQVLILSDNPLFHFQLKQLPCMSHLRVLRMRKTQRSSANMPTTFENLLSLEEVDFSCNELTEIPEAMYKLENLKRLNISDNCIEKFEPFAECWPKLEVLNLSRNKLTALPDLLTRMQNLKKLYVNENQLTFDGVPTGIGKLINLEIFQAAHNRLELVPEGVCRCVKLRRLKLNNNRLVTMPSSVYFLVDLVELDVRNNVDLVMPPRPKERLKERLAFYNIDFSLEHQMHLAEASSSSSVGSGHTSVTKDPVSRKIQYLRRRRGQTEADTEQRKILRGMTDCASGRLADEQASVDQAEQQCKSKRWDEALEKPAIDYSELFDPDVGQLPGVTVFEIENFLPNQLEDVFHGKFYEGDCYIVLRTTLDASGNLDWQIYYWIGEHATVDKMACAAIHAVNLRNFLGANCRTIREEMNDESDEFLDIFNQDIIYVEGGRTPSGFFTIEQVHRPPRLYRVSTVAKRLNFYSVPLSWNSLDPRFVFLLDTVEKLTVWLVVGTENFHIYLAANTSNNKHNRYGERSKMVLRTKARLFAEKMNKTERKGVAEIEIFKQNAEPDDFLDLLDCKHDGPREPIVQHVPDNFQLPKAILYKVCLGMGYLELPQVKIPRLGLKQEMLESRCVYILDCYVDLFLWIGKKSTRLVRAAGSKLTAELHAMLNRPSHSSINHVCEGTESMMFKSKFVDWDDVIAVDFTRTAESVQRRGVDLNIILEKDKMKTDLAALFLDRQAMLSDEESDRLIEDYNEGWLLSCLLDVGACIILLCDPFADVELMEPFVLEGKRFNRLPPEEFGIFYSSDCYVFLCRYSVPPEGIDEVQSGEIQAEEAKVAGDGEEEADGNGSSETGAEADFQCVVYFWQGRDASNMGWLMFTFSLLPKFKSLFKDKVDVVRTNQQQENQKFLSHFKKRFVIRQGRRNLCLFPGFQNWPRLYQLRANGGAINSRTVQIDCDSSLLNSEFCSALTVPFNVPDENGHRGCIFLWIGSRALASQVELLSDVVDRRLNPAKWPVERVREGEEPELFWNSIGGRKPYEHNANFMRYSRLFRCTNEKGYFVVSEKTIDFCQDDLDDDDVMILDNGDQIIMWVGSNASEVEVKLAFKAMQVYFQHLRLKQPDRPRKLAATVKGKEPKNFKKCFHAWAKHKHPAGEV</sequence>
<dbReference type="PRINTS" id="PR00597">
    <property type="entry name" value="GELSOLIN"/>
</dbReference>
<dbReference type="Pfam" id="PF13855">
    <property type="entry name" value="LRR_8"/>
    <property type="match status" value="2"/>
</dbReference>
<dbReference type="EMBL" id="JYDI01000114">
    <property type="protein sequence ID" value="KRY51965.1"/>
    <property type="molecule type" value="Genomic_DNA"/>
</dbReference>
<protein>
    <submittedName>
        <fullName evidence="4">Protein flightless-1-like protein</fullName>
    </submittedName>
</protein>
<dbReference type="GO" id="GO:0051015">
    <property type="term" value="F:actin filament binding"/>
    <property type="evidence" value="ECO:0007669"/>
    <property type="project" value="InterPro"/>
</dbReference>
<evidence type="ECO:0000259" key="3">
    <source>
        <dbReference type="Pfam" id="PF00626"/>
    </source>
</evidence>
<dbReference type="SUPFAM" id="SSF55753">
    <property type="entry name" value="Actin depolymerizing proteins"/>
    <property type="match status" value="6"/>
</dbReference>
<dbReference type="InterPro" id="IPR003591">
    <property type="entry name" value="Leu-rich_rpt_typical-subtyp"/>
</dbReference>
<evidence type="ECO:0000256" key="2">
    <source>
        <dbReference type="ARBA" id="ARBA00022737"/>
    </source>
</evidence>
<dbReference type="GO" id="GO:0051016">
    <property type="term" value="P:barbed-end actin filament capping"/>
    <property type="evidence" value="ECO:0007669"/>
    <property type="project" value="TreeGrafter"/>
</dbReference>
<feature type="domain" description="Gelsolin-like" evidence="3">
    <location>
        <begin position="781"/>
        <end position="849"/>
    </location>
</feature>
<dbReference type="GO" id="GO:0008154">
    <property type="term" value="P:actin polymerization or depolymerization"/>
    <property type="evidence" value="ECO:0007669"/>
    <property type="project" value="TreeGrafter"/>
</dbReference>
<dbReference type="InterPro" id="IPR032675">
    <property type="entry name" value="LRR_dom_sf"/>
</dbReference>
<dbReference type="Gene3D" id="3.40.20.10">
    <property type="entry name" value="Severin"/>
    <property type="match status" value="6"/>
</dbReference>
<dbReference type="SUPFAM" id="SSF52058">
    <property type="entry name" value="L domain-like"/>
    <property type="match status" value="2"/>
</dbReference>
<dbReference type="CDD" id="cd11288">
    <property type="entry name" value="gelsolin_S5_like"/>
    <property type="match status" value="1"/>
</dbReference>
<feature type="domain" description="Gelsolin-like" evidence="3">
    <location>
        <begin position="1226"/>
        <end position="1279"/>
    </location>
</feature>
<proteinExistence type="predicted"/>
<dbReference type="GO" id="GO:0030239">
    <property type="term" value="P:myofibril assembly"/>
    <property type="evidence" value="ECO:0007669"/>
    <property type="project" value="TreeGrafter"/>
</dbReference>